<evidence type="ECO:0000313" key="2">
    <source>
        <dbReference type="EMBL" id="KKO11440.1"/>
    </source>
</evidence>
<sequence length="2429" mass="271505">MFRYKNILASVLTIIIALLSVSEVRAAEDYPAAPSSLGLVNAEGDDSDAGDADQNSGGIEEDPCSPLLRGNCVSLIYRIDAFPEESGLMRWTLTRSDLESTHGLGHGWGRPVPYLRTGLVSVIPNGTVGSGTVFLTGRALEYFWFGPDRIASPMSTAANVALIETTTDEWTYNYRDKTSGALQQYQFTWGADTSFEVSKCKKHIDELGRETVITYNDGTNLDQVANLRRVEMDSTAAKEGSITEINVAYYASGYAQDHVKYAVLRRAHQSVEDVDDEDWEDWGPGQNEWTDSHNIRRVRYYYYDDTTNPKDNEYGDDGALKMVVIQKPAVDDPEAAVEADWTNVKVWYFRYYDPVWGADDFKVKYILEPAWFARMDAAGEFSSNAVFDGNGELRAHATDGNGLDDTSDGDLADYATHYFEYSGTDIDVRVSKGCGGGGGEDMNDYVSFLQRSTSFLLIAVRNAWLQRFTIESKYEPSGGGSTLRKRVTSYINVGDQVMLRVVEQFADDGTTRISRIGDYYYYATSGHILFHAENSAIAWGDIDTEAAARGDVNSDGVTDWRDALEYDEEYFPPFGDIPDLMDLDDDTGDFAYLEDSEGMIHHYEYATSTTATDTTKGNVKGYRTAEKFSLGDGGTSEPTKYKLREHLYLSNGADNAWETTYVLGQVAEYPDQDDQDTIDDAYVTTYSYSWDGTAPQVMTERNTVRPIVKGEDPSDALTFQEQFNSRGLPTWSREYYDADPDVTYEITYRLYDIEQNPLKPVLVIRDFDTTCTEVAEPSGWATSPGYGMQLETKYVYDDFGRAIEELGPRHSVDVSGTLTSVRTVWFAVYKEFNESRHDEIWTAIGNADCDNSGTWPYDDDDYTYTGLVGPITVTRLCKMDREVERMTVSSDDASDVYDDNSTGPSTSADNKLNEHDVLAIGTYGSPANNDEKYTWSQTHMDMQGRIDWRKTYHNIPATDVLGSAGTNYTSVAYTYDDLGRTKARIFLPNADPAYSPGGSLANLLDEDNRFTFTFYGLDSTDTYKEVRTYNDCYYTVSGTVYKMAGVADVVWYGDDGQVVRTWTGSKSTALAETSDEPDGSDTLTEESRTVYGYDSRERLSYARRYYNIDDEYYVESGVDEYDNLGRVVLRYAGVDSEDAPTNKDITESVYDGLGRVIETKIGTTSGNVETTAYFYYDSNGSAEDGTPQPRLKTRSDLGAATDLTTFVDTDFTENVEAMGSGNRRVRYLLSWTEPALGPWVVRISTGITELVVEERAPGSRFGSPKSGTWIRPERGDRIVARGVPYGNVGQQYIETARYEYDGGGRVSKVTHATGSFTRVEYDDVGRVLRTTLATAETVSDDVITAINSIAETVNIYDGYGNIIKQAVYRRDDDVDYPTDYDDFLCTNITTIPSLDAHAQVSYVYTWYDEAGRVTDVVNYGVTTATPTDDPTSTTVPGYHVSDRIITSYAYYPTGQVDEVQTLVATDTTVDTKYYYDDLGRTEYIVENEDDFVAPTTGIGGDDGEPHVDRVTKFEYNGHSQLTKQTALLTANSQTTRYVYARELTDKGTPKSGGTNIIFRNDLLRAIYYPDTDDTFANPMTGTDHVVLTYYVNGALRTRTNQNLTVHTYVYDDIVRLTEDDVTTPGTGVDGFVRSIGYTYNTNSGRLEKITSYDRVDPTTDSHVRNEIELAYDLVGSVTSSEQSHAAATSTGTFPTVTYTYDTTTTGYRLTNGARLTQVTYPTNSRVVAFDYGTADEDNDMLSRVEEIENSAGTTVHAQYAYMGSGTIVKVAHPAITNGLDLTYGTAAANYPGFDRFGRAVDQTWQDTQGTPVVKDRFEYTYDVRSNRLTRDVMPIDGADDTLDGHDNQYTYDDLARLTAADRGTLEASTFSGLNRGEDWGLTELGNWKDYEVDANGNGTINEAGDLDQVRSHNKVNEIDNDDNDANTPSTGTITEVGGQTAWATPGYNKAGNMDVMPIPADEANTYALTYDAWNRLVKVVAGAATVTEYRYDGQHRRIATLELIDGEPDTWNRSDFYYDTAWRVVEQRRQTGVAIANKENPVTYVYAQYVWDLRYIDALILRDRDSDSDEQHTLDETLYYCNDANMNVTALINASGTVVERYEYTPYGQVSFMDGSFGSRASSSYDNRILYAGYRFDSETGLYHVRHRYHHPTLGRWITRDPIGYPDGMNLYEYVSSGPVDGLDPMGLFWKQLRKVLRKYLGLDRHQLSVKLYKRGEVIPKLRIGKSIRELGRLTHLNLSRHRHVVLSPAYYWAALRTSLVGKGKAAAGVGAAGAGAAAITYLAYKNIQIRLQNRATENLQQVYTDSAYRLDKYWQKKMDAFAAKFIKELQLPDCCDDKKVGACNRLLRLSLHRAANRVAQDFHEADAMQIAPRKAEGMVQFLINYKRYKGFELHKKCLAGACSKKKADGGEGNPQQEGVPINENTTLR</sequence>
<dbReference type="PANTHER" id="PTHR32305">
    <property type="match status" value="1"/>
</dbReference>
<organism evidence="2">
    <name type="scientific">marine sediment metagenome</name>
    <dbReference type="NCBI Taxonomy" id="412755"/>
    <lineage>
        <taxon>unclassified sequences</taxon>
        <taxon>metagenomes</taxon>
        <taxon>ecological metagenomes</taxon>
    </lineage>
</organism>
<comment type="caution">
    <text evidence="2">The sequence shown here is derived from an EMBL/GenBank/DDBJ whole genome shotgun (WGS) entry which is preliminary data.</text>
</comment>
<name>A0A0F9W530_9ZZZZ</name>
<dbReference type="InterPro" id="IPR050708">
    <property type="entry name" value="T6SS_VgrG/RHS"/>
</dbReference>
<dbReference type="PRINTS" id="PR00394">
    <property type="entry name" value="RHSPROTEIN"/>
</dbReference>
<reference evidence="2" key="1">
    <citation type="journal article" date="2015" name="Nature">
        <title>Complex archaea that bridge the gap between prokaryotes and eukaryotes.</title>
        <authorList>
            <person name="Spang A."/>
            <person name="Saw J.H."/>
            <person name="Jorgensen S.L."/>
            <person name="Zaremba-Niedzwiedzka K."/>
            <person name="Martijn J."/>
            <person name="Lind A.E."/>
            <person name="van Eijk R."/>
            <person name="Schleper C."/>
            <person name="Guy L."/>
            <person name="Ettema T.J."/>
        </authorList>
    </citation>
    <scope>NUCLEOTIDE SEQUENCE</scope>
</reference>
<evidence type="ECO:0000256" key="1">
    <source>
        <dbReference type="SAM" id="MobiDB-lite"/>
    </source>
</evidence>
<gene>
    <name evidence="2" type="ORF">LCGC14_0019210</name>
</gene>
<dbReference type="EMBL" id="LAZR01000003">
    <property type="protein sequence ID" value="KKO11440.1"/>
    <property type="molecule type" value="Genomic_DNA"/>
</dbReference>
<dbReference type="NCBIfam" id="TIGR01643">
    <property type="entry name" value="YD_repeat_2x"/>
    <property type="match status" value="2"/>
</dbReference>
<accession>A0A0F9W530</accession>
<dbReference type="PANTHER" id="PTHR32305:SF15">
    <property type="entry name" value="PROTEIN RHSA-RELATED"/>
    <property type="match status" value="1"/>
</dbReference>
<dbReference type="InterPro" id="IPR022385">
    <property type="entry name" value="Rhs_assc_core"/>
</dbReference>
<feature type="region of interest" description="Disordered" evidence="1">
    <location>
        <begin position="37"/>
        <end position="63"/>
    </location>
</feature>
<dbReference type="NCBIfam" id="TIGR03696">
    <property type="entry name" value="Rhs_assc_core"/>
    <property type="match status" value="1"/>
</dbReference>
<proteinExistence type="predicted"/>
<feature type="region of interest" description="Disordered" evidence="1">
    <location>
        <begin position="2406"/>
        <end position="2429"/>
    </location>
</feature>
<protein>
    <submittedName>
        <fullName evidence="2">Uncharacterized protein</fullName>
    </submittedName>
</protein>
<dbReference type="Gene3D" id="2.180.10.10">
    <property type="entry name" value="RHS repeat-associated core"/>
    <property type="match status" value="2"/>
</dbReference>
<dbReference type="InterPro" id="IPR006530">
    <property type="entry name" value="YD"/>
</dbReference>
<feature type="region of interest" description="Disordered" evidence="1">
    <location>
        <begin position="889"/>
        <end position="910"/>
    </location>
</feature>